<dbReference type="STRING" id="684065.SAMN05421738_106141"/>
<dbReference type="OrthoDB" id="1273065at2"/>
<dbReference type="Proteomes" id="UP000199149">
    <property type="component" value="Unassembled WGS sequence"/>
</dbReference>
<dbReference type="RefSeq" id="WP_092907991.1">
    <property type="nucleotide sequence ID" value="NZ_FOUZ01000006.1"/>
</dbReference>
<accession>A0A1I4W4Q7</accession>
<keyword evidence="2" id="KW-1185">Reference proteome</keyword>
<dbReference type="AlphaFoldDB" id="A0A1I4W4Q7"/>
<evidence type="ECO:0000313" key="2">
    <source>
        <dbReference type="Proteomes" id="UP000199149"/>
    </source>
</evidence>
<evidence type="ECO:0000313" key="1">
    <source>
        <dbReference type="EMBL" id="SFN08432.1"/>
    </source>
</evidence>
<sequence length="260" mass="28315">MKLFLYILTIISTTTFVHSQVGINTENPTRILDINGDLNLRKELRVGGTDIVAGEAGTKDQLLQIKADADTKNNWKTYQIANGTGSLSLYYLNTTKDDTGILFNTTGSTAAYNMDDNATDWIYLTKNKDNFVVTDGTGSSKVTLSLQTTVQINRASGSASYSASFACGIFLKKGTEEYKLKAVRSDVVRGLRGSYKIFNLNVTLDKLEQGSYQVQAACRNRQLGSGSTLVNLGIGQPTDTTKLNQAMASSTMTTTLLHPY</sequence>
<name>A0A1I4W4Q7_9FLAO</name>
<dbReference type="EMBL" id="FOUZ01000006">
    <property type="protein sequence ID" value="SFN08432.1"/>
    <property type="molecule type" value="Genomic_DNA"/>
</dbReference>
<organism evidence="1 2">
    <name type="scientific">Algoriella xinjiangensis</name>
    <dbReference type="NCBI Taxonomy" id="684065"/>
    <lineage>
        <taxon>Bacteria</taxon>
        <taxon>Pseudomonadati</taxon>
        <taxon>Bacteroidota</taxon>
        <taxon>Flavobacteriia</taxon>
        <taxon>Flavobacteriales</taxon>
        <taxon>Weeksellaceae</taxon>
        <taxon>Algoriella</taxon>
    </lineage>
</organism>
<protein>
    <submittedName>
        <fullName evidence="1">Uncharacterized protein</fullName>
    </submittedName>
</protein>
<gene>
    <name evidence="1" type="ORF">SAMN05421738_106141</name>
</gene>
<reference evidence="2" key="1">
    <citation type="submission" date="2016-10" db="EMBL/GenBank/DDBJ databases">
        <authorList>
            <person name="Varghese N."/>
            <person name="Submissions S."/>
        </authorList>
    </citation>
    <scope>NUCLEOTIDE SEQUENCE [LARGE SCALE GENOMIC DNA]</scope>
    <source>
        <strain evidence="2">XJ109</strain>
    </source>
</reference>
<proteinExistence type="predicted"/>